<protein>
    <submittedName>
        <fullName evidence="2">Nuclear transport factor 2 family protein</fullName>
    </submittedName>
</protein>
<comment type="caution">
    <text evidence="2">The sequence shown here is derived from an EMBL/GenBank/DDBJ whole genome shotgun (WGS) entry which is preliminary data.</text>
</comment>
<dbReference type="Gene3D" id="3.10.450.50">
    <property type="match status" value="1"/>
</dbReference>
<dbReference type="Proteomes" id="UP000295431">
    <property type="component" value="Unassembled WGS sequence"/>
</dbReference>
<dbReference type="Pfam" id="PF13577">
    <property type="entry name" value="SnoaL_4"/>
    <property type="match status" value="1"/>
</dbReference>
<accession>A0A4R4P4N7</accession>
<reference evidence="2 3" key="1">
    <citation type="submission" date="2019-03" db="EMBL/GenBank/DDBJ databases">
        <title>Draft genome sequences of novel Actinobacteria.</title>
        <authorList>
            <person name="Sahin N."/>
            <person name="Ay H."/>
            <person name="Saygin H."/>
        </authorList>
    </citation>
    <scope>NUCLEOTIDE SEQUENCE [LARGE SCALE GENOMIC DNA]</scope>
    <source>
        <strain evidence="2 3">DSM 45347</strain>
    </source>
</reference>
<evidence type="ECO:0000313" key="2">
    <source>
        <dbReference type="EMBL" id="TDC16889.1"/>
    </source>
</evidence>
<organism evidence="2 3">
    <name type="scientific">Actinomadura bangladeshensis</name>
    <dbReference type="NCBI Taxonomy" id="453573"/>
    <lineage>
        <taxon>Bacteria</taxon>
        <taxon>Bacillati</taxon>
        <taxon>Actinomycetota</taxon>
        <taxon>Actinomycetes</taxon>
        <taxon>Streptosporangiales</taxon>
        <taxon>Thermomonosporaceae</taxon>
        <taxon>Actinomadura</taxon>
    </lineage>
</organism>
<proteinExistence type="predicted"/>
<keyword evidence="3" id="KW-1185">Reference proteome</keyword>
<gene>
    <name evidence="2" type="ORF">E1284_11105</name>
</gene>
<dbReference type="RefSeq" id="WP_131938948.1">
    <property type="nucleotide sequence ID" value="NZ_SMJW01000042.1"/>
</dbReference>
<dbReference type="AlphaFoldDB" id="A0A4R4P4N7"/>
<dbReference type="InterPro" id="IPR032710">
    <property type="entry name" value="NTF2-like_dom_sf"/>
</dbReference>
<dbReference type="OrthoDB" id="7605094at2"/>
<evidence type="ECO:0000313" key="3">
    <source>
        <dbReference type="Proteomes" id="UP000295431"/>
    </source>
</evidence>
<feature type="domain" description="SnoaL-like" evidence="1">
    <location>
        <begin position="5"/>
        <end position="127"/>
    </location>
</feature>
<dbReference type="CDD" id="cd00531">
    <property type="entry name" value="NTF2_like"/>
    <property type="match status" value="1"/>
</dbReference>
<sequence length="154" mass="16775">MPCAHQAIANLIYRYAECVDNADFAGIRDLFAGAAFTGSGGTLHGGDAIARMFEKTVIVHEDGTLRTKHVTSNVAIEVDETAGTATSKAYYTVLQAAPGLPLQPIACGTYHDTFEVHEGHWRFTERRITMDLAGDVTHHLTHPEYLPAHVRPTS</sequence>
<dbReference type="InterPro" id="IPR037401">
    <property type="entry name" value="SnoaL-like"/>
</dbReference>
<dbReference type="EMBL" id="SMJW01000042">
    <property type="protein sequence ID" value="TDC16889.1"/>
    <property type="molecule type" value="Genomic_DNA"/>
</dbReference>
<name>A0A4R4P4N7_9ACTN</name>
<evidence type="ECO:0000259" key="1">
    <source>
        <dbReference type="Pfam" id="PF13577"/>
    </source>
</evidence>
<dbReference type="SUPFAM" id="SSF54427">
    <property type="entry name" value="NTF2-like"/>
    <property type="match status" value="1"/>
</dbReference>